<dbReference type="GO" id="GO:0006508">
    <property type="term" value="P:proteolysis"/>
    <property type="evidence" value="ECO:0007669"/>
    <property type="project" value="InterPro"/>
</dbReference>
<dbReference type="AlphaFoldDB" id="A0A1H3T5P9"/>
<evidence type="ECO:0000313" key="1">
    <source>
        <dbReference type="EMBL" id="SDZ45247.1"/>
    </source>
</evidence>
<dbReference type="InterPro" id="IPR018114">
    <property type="entry name" value="TRYPSIN_HIS"/>
</dbReference>
<gene>
    <name evidence="1" type="ORF">SAMN05421684_5195</name>
</gene>
<dbReference type="SUPFAM" id="SSF50494">
    <property type="entry name" value="Trypsin-like serine proteases"/>
    <property type="match status" value="1"/>
</dbReference>
<reference evidence="2" key="1">
    <citation type="submission" date="2016-10" db="EMBL/GenBank/DDBJ databases">
        <authorList>
            <person name="Varghese N."/>
            <person name="Submissions S."/>
        </authorList>
    </citation>
    <scope>NUCLEOTIDE SEQUENCE [LARGE SCALE GENOMIC DNA]</scope>
    <source>
        <strain evidence="2">DSM 44718</strain>
    </source>
</reference>
<dbReference type="PROSITE" id="PS00134">
    <property type="entry name" value="TRYPSIN_HIS"/>
    <property type="match status" value="1"/>
</dbReference>
<protein>
    <submittedName>
        <fullName evidence="1">Uncharacterized protein</fullName>
    </submittedName>
</protein>
<dbReference type="Proteomes" id="UP000199632">
    <property type="component" value="Unassembled WGS sequence"/>
</dbReference>
<dbReference type="EMBL" id="FNQB01000003">
    <property type="protein sequence ID" value="SDZ45247.1"/>
    <property type="molecule type" value="Genomic_DNA"/>
</dbReference>
<accession>A0A1H3T5P9</accession>
<dbReference type="InterPro" id="IPR009003">
    <property type="entry name" value="Peptidase_S1_PA"/>
</dbReference>
<organism evidence="1 2">
    <name type="scientific">Asanoa ishikariensis</name>
    <dbReference type="NCBI Taxonomy" id="137265"/>
    <lineage>
        <taxon>Bacteria</taxon>
        <taxon>Bacillati</taxon>
        <taxon>Actinomycetota</taxon>
        <taxon>Actinomycetes</taxon>
        <taxon>Micromonosporales</taxon>
        <taxon>Micromonosporaceae</taxon>
        <taxon>Asanoa</taxon>
    </lineage>
</organism>
<dbReference type="GO" id="GO:0004252">
    <property type="term" value="F:serine-type endopeptidase activity"/>
    <property type="evidence" value="ECO:0007669"/>
    <property type="project" value="InterPro"/>
</dbReference>
<keyword evidence="2" id="KW-1185">Reference proteome</keyword>
<dbReference type="Gene3D" id="2.40.10.10">
    <property type="entry name" value="Trypsin-like serine proteases"/>
    <property type="match status" value="2"/>
</dbReference>
<evidence type="ECO:0000313" key="2">
    <source>
        <dbReference type="Proteomes" id="UP000199632"/>
    </source>
</evidence>
<name>A0A1H3T5P9_9ACTN</name>
<dbReference type="InterPro" id="IPR043504">
    <property type="entry name" value="Peptidase_S1_PA_chymotrypsin"/>
</dbReference>
<proteinExistence type="predicted"/>
<sequence length="448" mass="46380">MHVSRPKVLLGTTMAVVLTSSIIGGAPAAARAADADLAPLAGPAAMAAPADLGQVGAELLDGLAPSTHGGVHIDSADRSITLMVTAGASATAVGARAARINRPGVTVKVKKVDRSREVLEHLRDDGVWNNLPADLAGQVTKTQIDTLDNRVVVEVANPTREVRRSLKKRFGDAVSVRAGSARTAMTRYDDFSPYFGADRILMRFPNGQHYGACTAGFGATYAGTQVMVTAGHCAPYGNMATPTSVTNGRMNGENGCTAVGGCSTAPIGSFGNVWQTRMRTHDTQAQANAGPLSVDLALIATLTVPTIWRADSDNLTSPVLSFPGAATLPSQSGAVICHSGATSSGDCGFSLQAEIATVTIDLDPGAPGRWARFQNWDAVSTNRQVCGGDSGGPVYTQLGSGVSMMGVVSTGWGPVAGTVKGQPCNRNLGFVFWGQGRAVFPNYTPRIQ</sequence>